<organism evidence="2 3">
    <name type="scientific">Kutzneria albida DSM 43870</name>
    <dbReference type="NCBI Taxonomy" id="1449976"/>
    <lineage>
        <taxon>Bacteria</taxon>
        <taxon>Bacillati</taxon>
        <taxon>Actinomycetota</taxon>
        <taxon>Actinomycetes</taxon>
        <taxon>Pseudonocardiales</taxon>
        <taxon>Pseudonocardiaceae</taxon>
        <taxon>Kutzneria</taxon>
    </lineage>
</organism>
<dbReference type="CDD" id="cd00093">
    <property type="entry name" value="HTH_XRE"/>
    <property type="match status" value="1"/>
</dbReference>
<feature type="domain" description="HTH cro/C1-type" evidence="1">
    <location>
        <begin position="25"/>
        <end position="79"/>
    </location>
</feature>
<evidence type="ECO:0000313" key="2">
    <source>
        <dbReference type="EMBL" id="AHH98627.1"/>
    </source>
</evidence>
<protein>
    <recommendedName>
        <fullName evidence="1">HTH cro/C1-type domain-containing protein</fullName>
    </recommendedName>
</protein>
<dbReference type="InterPro" id="IPR001387">
    <property type="entry name" value="Cro/C1-type_HTH"/>
</dbReference>
<dbReference type="Gene3D" id="1.10.260.40">
    <property type="entry name" value="lambda repressor-like DNA-binding domains"/>
    <property type="match status" value="1"/>
</dbReference>
<dbReference type="HOGENOM" id="CLU_2206586_0_0_11"/>
<dbReference type="SUPFAM" id="SSF47413">
    <property type="entry name" value="lambda repressor-like DNA-binding domains"/>
    <property type="match status" value="1"/>
</dbReference>
<reference evidence="2 3" key="1">
    <citation type="journal article" date="2014" name="BMC Genomics">
        <title>Complete genome sequence of producer of the glycopeptide antibiotic Aculeximycin Kutzneria albida DSM 43870T, a representative of minor genus of Pseudonocardiaceae.</title>
        <authorList>
            <person name="Rebets Y."/>
            <person name="Tokovenko B."/>
            <person name="Lushchyk I."/>
            <person name="Ruckert C."/>
            <person name="Zaburannyi N."/>
            <person name="Bechthold A."/>
            <person name="Kalinowski J."/>
            <person name="Luzhetskyy A."/>
        </authorList>
    </citation>
    <scope>NUCLEOTIDE SEQUENCE [LARGE SCALE GENOMIC DNA]</scope>
    <source>
        <strain evidence="2">DSM 43870</strain>
    </source>
</reference>
<sequence>MHSQKDEALSPAMYQMFVFKLGEILRQGRETAKLTQDQAAARMRISNETTSHYERGRVKPDLTRLLIMGGRYKINLWEILISATEETYRELNRDAPFAGYPREVQAT</sequence>
<dbReference type="EMBL" id="CP007155">
    <property type="protein sequence ID" value="AHH98627.1"/>
    <property type="molecule type" value="Genomic_DNA"/>
</dbReference>
<dbReference type="STRING" id="1449976.KALB_5265"/>
<proteinExistence type="predicted"/>
<dbReference type="AlphaFoldDB" id="W5WCP5"/>
<dbReference type="SMART" id="SM00530">
    <property type="entry name" value="HTH_XRE"/>
    <property type="match status" value="1"/>
</dbReference>
<dbReference type="InterPro" id="IPR010982">
    <property type="entry name" value="Lambda_DNA-bd_dom_sf"/>
</dbReference>
<dbReference type="KEGG" id="kal:KALB_5265"/>
<accession>W5WCP5</accession>
<dbReference type="PROSITE" id="PS50943">
    <property type="entry name" value="HTH_CROC1"/>
    <property type="match status" value="1"/>
</dbReference>
<keyword evidence="3" id="KW-1185">Reference proteome</keyword>
<dbReference type="Pfam" id="PF13560">
    <property type="entry name" value="HTH_31"/>
    <property type="match status" value="1"/>
</dbReference>
<name>W5WCP5_9PSEU</name>
<evidence type="ECO:0000313" key="3">
    <source>
        <dbReference type="Proteomes" id="UP000019225"/>
    </source>
</evidence>
<evidence type="ECO:0000259" key="1">
    <source>
        <dbReference type="PROSITE" id="PS50943"/>
    </source>
</evidence>
<dbReference type="GO" id="GO:0003677">
    <property type="term" value="F:DNA binding"/>
    <property type="evidence" value="ECO:0007669"/>
    <property type="project" value="InterPro"/>
</dbReference>
<dbReference type="Proteomes" id="UP000019225">
    <property type="component" value="Chromosome"/>
</dbReference>
<gene>
    <name evidence="2" type="ORF">KALB_5265</name>
</gene>